<comment type="caution">
    <text evidence="2">The sequence shown here is derived from an EMBL/GenBank/DDBJ whole genome shotgun (WGS) entry which is preliminary data.</text>
</comment>
<proteinExistence type="predicted"/>
<evidence type="ECO:0000313" key="3">
    <source>
        <dbReference type="Proteomes" id="UP000758022"/>
    </source>
</evidence>
<reference evidence="2" key="1">
    <citation type="submission" date="2020-04" db="EMBL/GenBank/DDBJ databases">
        <title>Global-level population genomics supports evidence of horizontal gene transfer on evolution of Rhizobia in Lentils.</title>
        <authorList>
            <person name="Gai Y."/>
            <person name="Cook D."/>
            <person name="Riely B."/>
        </authorList>
    </citation>
    <scope>NUCLEOTIDE SEQUENCE</scope>
    <source>
        <strain evidence="2">TLR9</strain>
    </source>
</reference>
<accession>A0AB35FHX1</accession>
<evidence type="ECO:0000256" key="1">
    <source>
        <dbReference type="SAM" id="MobiDB-lite"/>
    </source>
</evidence>
<dbReference type="AlphaFoldDB" id="A0AB35FHX1"/>
<dbReference type="EMBL" id="JAAXQQ010000006">
    <property type="protein sequence ID" value="MBY3065603.1"/>
    <property type="molecule type" value="Genomic_DNA"/>
</dbReference>
<protein>
    <submittedName>
        <fullName evidence="2">DUF1472 domain-containing protein</fullName>
    </submittedName>
</protein>
<sequence>MSRRRSRGSVSPLCRLGNSRGSGQPDQSLFDRDRGVRPGSRLHPGRPGGQDRGRTAAAVARALLPRCRAG</sequence>
<feature type="region of interest" description="Disordered" evidence="1">
    <location>
        <begin position="1"/>
        <end position="55"/>
    </location>
</feature>
<organism evidence="2 3">
    <name type="scientific">Rhizobium laguerreae</name>
    <dbReference type="NCBI Taxonomy" id="1076926"/>
    <lineage>
        <taxon>Bacteria</taxon>
        <taxon>Pseudomonadati</taxon>
        <taxon>Pseudomonadota</taxon>
        <taxon>Alphaproteobacteria</taxon>
        <taxon>Hyphomicrobiales</taxon>
        <taxon>Rhizobiaceae</taxon>
        <taxon>Rhizobium/Agrobacterium group</taxon>
        <taxon>Rhizobium</taxon>
    </lineage>
</organism>
<dbReference type="Proteomes" id="UP000758022">
    <property type="component" value="Unassembled WGS sequence"/>
</dbReference>
<dbReference type="AntiFam" id="ANF00259">
    <property type="entry name" value="Protein of unknown function (DUF1472)"/>
</dbReference>
<gene>
    <name evidence="2" type="ORF">HFO74_19635</name>
</gene>
<evidence type="ECO:0000313" key="2">
    <source>
        <dbReference type="EMBL" id="MBY3065603.1"/>
    </source>
</evidence>
<name>A0AB35FHX1_9HYPH</name>